<name>A0A699RZ27_TANCI</name>
<dbReference type="EMBL" id="BKCJ011121112">
    <property type="protein sequence ID" value="GFC89474.1"/>
    <property type="molecule type" value="Genomic_DNA"/>
</dbReference>
<reference evidence="1" key="1">
    <citation type="journal article" date="2019" name="Sci. Rep.">
        <title>Draft genome of Tanacetum cinerariifolium, the natural source of mosquito coil.</title>
        <authorList>
            <person name="Yamashiro T."/>
            <person name="Shiraishi A."/>
            <person name="Satake H."/>
            <person name="Nakayama K."/>
        </authorList>
    </citation>
    <scope>NUCLEOTIDE SEQUENCE</scope>
</reference>
<protein>
    <submittedName>
        <fullName evidence="1">Uncharacterized protein</fullName>
    </submittedName>
</protein>
<accession>A0A699RZ27</accession>
<comment type="caution">
    <text evidence="1">The sequence shown here is derived from an EMBL/GenBank/DDBJ whole genome shotgun (WGS) entry which is preliminary data.</text>
</comment>
<gene>
    <name evidence="1" type="ORF">Tci_861444</name>
</gene>
<sequence>EGASKQERMIDNIDKDVEITLVDETQGRMNEKDMFGVNDLDGDEVIVDATTGEEVD</sequence>
<dbReference type="AlphaFoldDB" id="A0A699RZ27"/>
<evidence type="ECO:0000313" key="1">
    <source>
        <dbReference type="EMBL" id="GFC89474.1"/>
    </source>
</evidence>
<organism evidence="1">
    <name type="scientific">Tanacetum cinerariifolium</name>
    <name type="common">Dalmatian daisy</name>
    <name type="synonym">Chrysanthemum cinerariifolium</name>
    <dbReference type="NCBI Taxonomy" id="118510"/>
    <lineage>
        <taxon>Eukaryota</taxon>
        <taxon>Viridiplantae</taxon>
        <taxon>Streptophyta</taxon>
        <taxon>Embryophyta</taxon>
        <taxon>Tracheophyta</taxon>
        <taxon>Spermatophyta</taxon>
        <taxon>Magnoliopsida</taxon>
        <taxon>eudicotyledons</taxon>
        <taxon>Gunneridae</taxon>
        <taxon>Pentapetalae</taxon>
        <taxon>asterids</taxon>
        <taxon>campanulids</taxon>
        <taxon>Asterales</taxon>
        <taxon>Asteraceae</taxon>
        <taxon>Asteroideae</taxon>
        <taxon>Anthemideae</taxon>
        <taxon>Anthemidinae</taxon>
        <taxon>Tanacetum</taxon>
    </lineage>
</organism>
<feature type="non-terminal residue" evidence="1">
    <location>
        <position position="1"/>
    </location>
</feature>
<proteinExistence type="predicted"/>